<dbReference type="InterPro" id="IPR050229">
    <property type="entry name" value="GlpE_sulfurtransferase"/>
</dbReference>
<dbReference type="Pfam" id="PF00581">
    <property type="entry name" value="Rhodanese"/>
    <property type="match status" value="1"/>
</dbReference>
<dbReference type="PROSITE" id="PS50206">
    <property type="entry name" value="RHODANESE_3"/>
    <property type="match status" value="1"/>
</dbReference>
<dbReference type="CDD" id="cd00158">
    <property type="entry name" value="RHOD"/>
    <property type="match status" value="1"/>
</dbReference>
<evidence type="ECO:0000313" key="4">
    <source>
        <dbReference type="Proteomes" id="UP000537126"/>
    </source>
</evidence>
<evidence type="ECO:0000259" key="2">
    <source>
        <dbReference type="PROSITE" id="PS50206"/>
    </source>
</evidence>
<dbReference type="SMART" id="SM00450">
    <property type="entry name" value="RHOD"/>
    <property type="match status" value="1"/>
</dbReference>
<dbReference type="AlphaFoldDB" id="A0A846MQX1"/>
<comment type="caution">
    <text evidence="3">The sequence shown here is derived from an EMBL/GenBank/DDBJ whole genome shotgun (WGS) entry which is preliminary data.</text>
</comment>
<keyword evidence="3" id="KW-0808">Transferase</keyword>
<feature type="domain" description="Rhodanese" evidence="2">
    <location>
        <begin position="41"/>
        <end position="131"/>
    </location>
</feature>
<evidence type="ECO:0000256" key="1">
    <source>
        <dbReference type="SAM" id="SignalP"/>
    </source>
</evidence>
<organism evidence="3 4">
    <name type="scientific">Thermonema lapsum</name>
    <dbReference type="NCBI Taxonomy" id="28195"/>
    <lineage>
        <taxon>Bacteria</taxon>
        <taxon>Pseudomonadati</taxon>
        <taxon>Bacteroidota</taxon>
        <taxon>Cytophagia</taxon>
        <taxon>Cytophagales</taxon>
        <taxon>Thermonemataceae</taxon>
        <taxon>Thermonema</taxon>
    </lineage>
</organism>
<feature type="signal peptide" evidence="1">
    <location>
        <begin position="1"/>
        <end position="25"/>
    </location>
</feature>
<evidence type="ECO:0000313" key="3">
    <source>
        <dbReference type="EMBL" id="NIK73963.1"/>
    </source>
</evidence>
<name>A0A846MQX1_9BACT</name>
<dbReference type="GO" id="GO:0016740">
    <property type="term" value="F:transferase activity"/>
    <property type="evidence" value="ECO:0007669"/>
    <property type="project" value="UniProtKB-KW"/>
</dbReference>
<gene>
    <name evidence="3" type="ORF">FHS56_001476</name>
</gene>
<accession>A0A846MQX1</accession>
<dbReference type="Proteomes" id="UP000537126">
    <property type="component" value="Unassembled WGS sequence"/>
</dbReference>
<dbReference type="PANTHER" id="PTHR43031:SF1">
    <property type="entry name" value="PYRIDINE NUCLEOTIDE-DISULPHIDE OXIDOREDUCTASE"/>
    <property type="match status" value="1"/>
</dbReference>
<dbReference type="InterPro" id="IPR001763">
    <property type="entry name" value="Rhodanese-like_dom"/>
</dbReference>
<protein>
    <submittedName>
        <fullName evidence="3">Rhodanese-related sulfurtransferase</fullName>
    </submittedName>
</protein>
<dbReference type="PANTHER" id="PTHR43031">
    <property type="entry name" value="FAD-DEPENDENT OXIDOREDUCTASE"/>
    <property type="match status" value="1"/>
</dbReference>
<dbReference type="PROSITE" id="PS51257">
    <property type="entry name" value="PROKAR_LIPOPROTEIN"/>
    <property type="match status" value="1"/>
</dbReference>
<reference evidence="3 4" key="1">
    <citation type="submission" date="2020-03" db="EMBL/GenBank/DDBJ databases">
        <title>Genomic Encyclopedia of Type Strains, Phase IV (KMG-IV): sequencing the most valuable type-strain genomes for metagenomic binning, comparative biology and taxonomic classification.</title>
        <authorList>
            <person name="Goeker M."/>
        </authorList>
    </citation>
    <scope>NUCLEOTIDE SEQUENCE [LARGE SCALE GENOMIC DNA]</scope>
    <source>
        <strain evidence="3 4">DSM 5718</strain>
    </source>
</reference>
<dbReference type="InterPro" id="IPR036873">
    <property type="entry name" value="Rhodanese-like_dom_sf"/>
</dbReference>
<feature type="chain" id="PRO_5032886803" evidence="1">
    <location>
        <begin position="26"/>
        <end position="131"/>
    </location>
</feature>
<dbReference type="Gene3D" id="3.40.250.10">
    <property type="entry name" value="Rhodanese-like domain"/>
    <property type="match status" value="1"/>
</dbReference>
<dbReference type="SUPFAM" id="SSF52821">
    <property type="entry name" value="Rhodanese/Cell cycle control phosphatase"/>
    <property type="match status" value="1"/>
</dbReference>
<proteinExistence type="predicted"/>
<sequence length="131" mass="15027">MKLWSIKWITLVALLLTACSGASQSKEGQDLPPTTFAQKLKEQPGVVLDVRTPEEYTEGHLPNAQLLNFYDERFRQKLEQLDKNQTYYVYCRSGGRSSRAVALMRELGFKKVYNLKGGIMDWQASQLPIER</sequence>
<dbReference type="EMBL" id="JAASRN010000002">
    <property type="protein sequence ID" value="NIK73963.1"/>
    <property type="molecule type" value="Genomic_DNA"/>
</dbReference>
<keyword evidence="1" id="KW-0732">Signal</keyword>
<dbReference type="RefSeq" id="WP_166919215.1">
    <property type="nucleotide sequence ID" value="NZ_JAASRN010000002.1"/>
</dbReference>
<keyword evidence="4" id="KW-1185">Reference proteome</keyword>